<evidence type="ECO:0000256" key="2">
    <source>
        <dbReference type="ARBA" id="ARBA00022676"/>
    </source>
</evidence>
<feature type="domain" description="Glycosyltransferase 2-like" evidence="4">
    <location>
        <begin position="7"/>
        <end position="126"/>
    </location>
</feature>
<name>A0ABP8JBM2_9BACT</name>
<dbReference type="PANTHER" id="PTHR43179">
    <property type="entry name" value="RHAMNOSYLTRANSFERASE WBBL"/>
    <property type="match status" value="1"/>
</dbReference>
<sequence>MSSQGLSVVIPVFNRDVRELVQQLLAQLPAWPGPAEVLLLDDGSSTFREQNRLLAALPHVRYEELPTNMGRAAVRNRLVAQAQNPWLLLLDNDSNLPDTHFLARYAAALTAAPVLVGGTCYAAAPPADPALYLRWHYGRHREARTAALRQQAPYGQLTINNLLIRTEVFRRFGLDESLTRYGHEDTKFGWCLREAAVPVRHLDNPVRHDGLDPAPVFLQKSHDAVRNLAVLYRTEGLGADTKLVQTAERLRKLGLLRLARTGLAATAAQLQHNLLSAQPSLRVFDALKLHWLLQEWR</sequence>
<keyword evidence="2" id="KW-0328">Glycosyltransferase</keyword>
<comment type="similarity">
    <text evidence="1">Belongs to the glycosyltransferase 2 family.</text>
</comment>
<dbReference type="CDD" id="cd00761">
    <property type="entry name" value="Glyco_tranf_GTA_type"/>
    <property type="match status" value="1"/>
</dbReference>
<dbReference type="PANTHER" id="PTHR43179:SF12">
    <property type="entry name" value="GALACTOFURANOSYLTRANSFERASE GLFT2"/>
    <property type="match status" value="1"/>
</dbReference>
<protein>
    <recommendedName>
        <fullName evidence="4">Glycosyltransferase 2-like domain-containing protein</fullName>
    </recommendedName>
</protein>
<organism evidence="5 6">
    <name type="scientific">Hymenobacter koreensis</name>
    <dbReference type="NCBI Taxonomy" id="1084523"/>
    <lineage>
        <taxon>Bacteria</taxon>
        <taxon>Pseudomonadati</taxon>
        <taxon>Bacteroidota</taxon>
        <taxon>Cytophagia</taxon>
        <taxon>Cytophagales</taxon>
        <taxon>Hymenobacteraceae</taxon>
        <taxon>Hymenobacter</taxon>
    </lineage>
</organism>
<evidence type="ECO:0000313" key="6">
    <source>
        <dbReference type="Proteomes" id="UP001500454"/>
    </source>
</evidence>
<evidence type="ECO:0000256" key="1">
    <source>
        <dbReference type="ARBA" id="ARBA00006739"/>
    </source>
</evidence>
<accession>A0ABP8JBM2</accession>
<keyword evidence="6" id="KW-1185">Reference proteome</keyword>
<gene>
    <name evidence="5" type="ORF">GCM10023186_34720</name>
</gene>
<dbReference type="RefSeq" id="WP_345226375.1">
    <property type="nucleotide sequence ID" value="NZ_BAABHA010000010.1"/>
</dbReference>
<dbReference type="Proteomes" id="UP001500454">
    <property type="component" value="Unassembled WGS sequence"/>
</dbReference>
<dbReference type="Pfam" id="PF00535">
    <property type="entry name" value="Glycos_transf_2"/>
    <property type="match status" value="1"/>
</dbReference>
<reference evidence="6" key="1">
    <citation type="journal article" date="2019" name="Int. J. Syst. Evol. Microbiol.">
        <title>The Global Catalogue of Microorganisms (GCM) 10K type strain sequencing project: providing services to taxonomists for standard genome sequencing and annotation.</title>
        <authorList>
            <consortium name="The Broad Institute Genomics Platform"/>
            <consortium name="The Broad Institute Genome Sequencing Center for Infectious Disease"/>
            <person name="Wu L."/>
            <person name="Ma J."/>
        </authorList>
    </citation>
    <scope>NUCLEOTIDE SEQUENCE [LARGE SCALE GENOMIC DNA]</scope>
    <source>
        <strain evidence="6">JCM 17924</strain>
    </source>
</reference>
<dbReference type="SUPFAM" id="SSF53448">
    <property type="entry name" value="Nucleotide-diphospho-sugar transferases"/>
    <property type="match status" value="1"/>
</dbReference>
<evidence type="ECO:0000313" key="5">
    <source>
        <dbReference type="EMBL" id="GAA4388249.1"/>
    </source>
</evidence>
<keyword evidence="3" id="KW-0808">Transferase</keyword>
<proteinExistence type="inferred from homology"/>
<evidence type="ECO:0000256" key="3">
    <source>
        <dbReference type="ARBA" id="ARBA00022679"/>
    </source>
</evidence>
<dbReference type="InterPro" id="IPR001173">
    <property type="entry name" value="Glyco_trans_2-like"/>
</dbReference>
<dbReference type="Gene3D" id="3.90.550.10">
    <property type="entry name" value="Spore Coat Polysaccharide Biosynthesis Protein SpsA, Chain A"/>
    <property type="match status" value="1"/>
</dbReference>
<dbReference type="InterPro" id="IPR029044">
    <property type="entry name" value="Nucleotide-diphossugar_trans"/>
</dbReference>
<evidence type="ECO:0000259" key="4">
    <source>
        <dbReference type="Pfam" id="PF00535"/>
    </source>
</evidence>
<comment type="caution">
    <text evidence="5">The sequence shown here is derived from an EMBL/GenBank/DDBJ whole genome shotgun (WGS) entry which is preliminary data.</text>
</comment>
<dbReference type="EMBL" id="BAABHA010000010">
    <property type="protein sequence ID" value="GAA4388249.1"/>
    <property type="molecule type" value="Genomic_DNA"/>
</dbReference>